<reference evidence="2 3" key="1">
    <citation type="journal article" date="2016" name="Mol. Biol. Evol.">
        <title>Comparative Genomics of Early-Diverging Mushroom-Forming Fungi Provides Insights into the Origins of Lignocellulose Decay Capabilities.</title>
        <authorList>
            <person name="Nagy L.G."/>
            <person name="Riley R."/>
            <person name="Tritt A."/>
            <person name="Adam C."/>
            <person name="Daum C."/>
            <person name="Floudas D."/>
            <person name="Sun H."/>
            <person name="Yadav J.S."/>
            <person name="Pangilinan J."/>
            <person name="Larsson K.H."/>
            <person name="Matsuura K."/>
            <person name="Barry K."/>
            <person name="Labutti K."/>
            <person name="Kuo R."/>
            <person name="Ohm R.A."/>
            <person name="Bhattacharya S.S."/>
            <person name="Shirouzu T."/>
            <person name="Yoshinaga Y."/>
            <person name="Martin F.M."/>
            <person name="Grigoriev I.V."/>
            <person name="Hibbett D.S."/>
        </authorList>
    </citation>
    <scope>NUCLEOTIDE SEQUENCE [LARGE SCALE GENOMIC DNA]</scope>
    <source>
        <strain evidence="2 3">CBS 109695</strain>
    </source>
</reference>
<dbReference type="AlphaFoldDB" id="A0A166QKI4"/>
<keyword evidence="3" id="KW-1185">Reference proteome</keyword>
<dbReference type="Proteomes" id="UP000076532">
    <property type="component" value="Unassembled WGS sequence"/>
</dbReference>
<dbReference type="EMBL" id="KV417510">
    <property type="protein sequence ID" value="KZP27256.1"/>
    <property type="molecule type" value="Genomic_DNA"/>
</dbReference>
<evidence type="ECO:0000313" key="3">
    <source>
        <dbReference type="Proteomes" id="UP000076532"/>
    </source>
</evidence>
<name>A0A166QKI4_9AGAM</name>
<dbReference type="OrthoDB" id="412018at2759"/>
<accession>A0A166QKI4</accession>
<gene>
    <name evidence="2" type="ORF">FIBSPDRAFT_854177</name>
</gene>
<protein>
    <submittedName>
        <fullName evidence="2">Uncharacterized protein</fullName>
    </submittedName>
</protein>
<proteinExistence type="predicted"/>
<organism evidence="2 3">
    <name type="scientific">Athelia psychrophila</name>
    <dbReference type="NCBI Taxonomy" id="1759441"/>
    <lineage>
        <taxon>Eukaryota</taxon>
        <taxon>Fungi</taxon>
        <taxon>Dikarya</taxon>
        <taxon>Basidiomycota</taxon>
        <taxon>Agaricomycotina</taxon>
        <taxon>Agaricomycetes</taxon>
        <taxon>Agaricomycetidae</taxon>
        <taxon>Atheliales</taxon>
        <taxon>Atheliaceae</taxon>
        <taxon>Athelia</taxon>
    </lineage>
</organism>
<sequence>MKSALTTTSCIPEPTTSPFSHLRSKTTPTPDPATQDSCWLSTEHVPDPEACRMHLIR</sequence>
<evidence type="ECO:0000256" key="1">
    <source>
        <dbReference type="SAM" id="MobiDB-lite"/>
    </source>
</evidence>
<evidence type="ECO:0000313" key="2">
    <source>
        <dbReference type="EMBL" id="KZP27256.1"/>
    </source>
</evidence>
<feature type="region of interest" description="Disordered" evidence="1">
    <location>
        <begin position="1"/>
        <end position="40"/>
    </location>
</feature>